<feature type="transmembrane region" description="Helical" evidence="1">
    <location>
        <begin position="42"/>
        <end position="65"/>
    </location>
</feature>
<keyword evidence="1" id="KW-0472">Membrane</keyword>
<dbReference type="OrthoDB" id="3872677at2"/>
<keyword evidence="1" id="KW-1133">Transmembrane helix</keyword>
<evidence type="ECO:0000256" key="1">
    <source>
        <dbReference type="SAM" id="Phobius"/>
    </source>
</evidence>
<dbReference type="NCBIfam" id="NF041681">
    <property type="entry name" value="HGxxPAAW"/>
    <property type="match status" value="1"/>
</dbReference>
<proteinExistence type="predicted"/>
<name>A0A4Q9KED9_9ACTN</name>
<sequence length="75" mass="7914">MSSTVEKYHHGKTPAAWTSMVIASIGALIATVGFFLNINWAVVWVGLGVMVAAAIVGGVMVKLGYGQELIEGEKH</sequence>
<reference evidence="2 3" key="1">
    <citation type="submission" date="2019-01" db="EMBL/GenBank/DDBJ databases">
        <title>Lactibacter flavus gen. nov., sp. nov., a novel bacterium of the family Propionibacteriaceae isolated from raw milk and dairy products.</title>
        <authorList>
            <person name="Huptas C."/>
            <person name="Wenning M."/>
            <person name="Breitenwieser F."/>
            <person name="Doll E."/>
            <person name="Von Neubeck M."/>
            <person name="Busse H.-J."/>
            <person name="Scherer S."/>
        </authorList>
    </citation>
    <scope>NUCLEOTIDE SEQUENCE [LARGE SCALE GENOMIC DNA]</scope>
    <source>
        <strain evidence="2 3">KCTC 33808</strain>
    </source>
</reference>
<dbReference type="EMBL" id="SDMQ01000005">
    <property type="protein sequence ID" value="TBT85490.1"/>
    <property type="molecule type" value="Genomic_DNA"/>
</dbReference>
<dbReference type="Pfam" id="PF20447">
    <property type="entry name" value="DUF6704"/>
    <property type="match status" value="1"/>
</dbReference>
<dbReference type="RefSeq" id="WP_131167831.1">
    <property type="nucleotide sequence ID" value="NZ_CANLBI010000003.1"/>
</dbReference>
<comment type="caution">
    <text evidence="2">The sequence shown here is derived from an EMBL/GenBank/DDBJ whole genome shotgun (WGS) entry which is preliminary data.</text>
</comment>
<organism evidence="2 3">
    <name type="scientific">Propioniciclava sinopodophylli</name>
    <dbReference type="NCBI Taxonomy" id="1837344"/>
    <lineage>
        <taxon>Bacteria</taxon>
        <taxon>Bacillati</taxon>
        <taxon>Actinomycetota</taxon>
        <taxon>Actinomycetes</taxon>
        <taxon>Propionibacteriales</taxon>
        <taxon>Propionibacteriaceae</taxon>
        <taxon>Propioniciclava</taxon>
    </lineage>
</organism>
<feature type="transmembrane region" description="Helical" evidence="1">
    <location>
        <begin position="15"/>
        <end position="36"/>
    </location>
</feature>
<keyword evidence="1" id="KW-0812">Transmembrane</keyword>
<evidence type="ECO:0000313" key="2">
    <source>
        <dbReference type="EMBL" id="TBT85490.1"/>
    </source>
</evidence>
<evidence type="ECO:0000313" key="3">
    <source>
        <dbReference type="Proteomes" id="UP000292373"/>
    </source>
</evidence>
<dbReference type="InterPro" id="IPR046550">
    <property type="entry name" value="DUF6704"/>
</dbReference>
<accession>A0A4Q9KED9</accession>
<dbReference type="AlphaFoldDB" id="A0A4Q9KED9"/>
<gene>
    <name evidence="2" type="ORF">ET989_07050</name>
</gene>
<dbReference type="Proteomes" id="UP000292373">
    <property type="component" value="Unassembled WGS sequence"/>
</dbReference>
<keyword evidence="3" id="KW-1185">Reference proteome</keyword>
<protein>
    <submittedName>
        <fullName evidence="2">Uncharacterized protein</fullName>
    </submittedName>
</protein>